<keyword evidence="4" id="KW-0249">Electron transport</keyword>
<evidence type="ECO:0000256" key="3">
    <source>
        <dbReference type="ARBA" id="ARBA00022723"/>
    </source>
</evidence>
<proteinExistence type="predicted"/>
<sequence length="62" mass="6693">MRVTIDGSKCVGAGNCEADMHDVFEVQDVGATKVVGKPSEDRRRELEFVIGNCPARAIGIDE</sequence>
<name>A0A1H4IJ49_RHOJO</name>
<dbReference type="GO" id="GO:0051538">
    <property type="term" value="F:3 iron, 4 sulfur cluster binding"/>
    <property type="evidence" value="ECO:0007669"/>
    <property type="project" value="UniProtKB-KW"/>
</dbReference>
<keyword evidence="6" id="KW-0411">Iron-sulfur</keyword>
<evidence type="ECO:0000256" key="1">
    <source>
        <dbReference type="ARBA" id="ARBA00001927"/>
    </source>
</evidence>
<dbReference type="OrthoDB" id="3215002at2"/>
<organism evidence="8 9">
    <name type="scientific">Rhodococcus jostii</name>
    <dbReference type="NCBI Taxonomy" id="132919"/>
    <lineage>
        <taxon>Bacteria</taxon>
        <taxon>Bacillati</taxon>
        <taxon>Actinomycetota</taxon>
        <taxon>Actinomycetes</taxon>
        <taxon>Mycobacteriales</taxon>
        <taxon>Nocardiaceae</taxon>
        <taxon>Rhodococcus</taxon>
    </lineage>
</organism>
<keyword evidence="7" id="KW-0003">3Fe-4S</keyword>
<keyword evidence="3" id="KW-0479">Metal-binding</keyword>
<accession>A0A1H4IJ49</accession>
<evidence type="ECO:0000313" key="9">
    <source>
        <dbReference type="Proteomes" id="UP000183407"/>
    </source>
</evidence>
<dbReference type="PANTHER" id="PTHR36923">
    <property type="entry name" value="FERREDOXIN"/>
    <property type="match status" value="1"/>
</dbReference>
<dbReference type="InterPro" id="IPR051269">
    <property type="entry name" value="Fe-S_cluster_ET"/>
</dbReference>
<dbReference type="EMBL" id="FNTL01000002">
    <property type="protein sequence ID" value="SEB34174.1"/>
    <property type="molecule type" value="Genomic_DNA"/>
</dbReference>
<dbReference type="GO" id="GO:0046872">
    <property type="term" value="F:metal ion binding"/>
    <property type="evidence" value="ECO:0007669"/>
    <property type="project" value="UniProtKB-KW"/>
</dbReference>
<dbReference type="RefSeq" id="WP_073369022.1">
    <property type="nucleotide sequence ID" value="NZ_FNTL01000002.1"/>
</dbReference>
<dbReference type="AlphaFoldDB" id="A0A1H4IJ49"/>
<dbReference type="PANTHER" id="PTHR36923:SF3">
    <property type="entry name" value="FERREDOXIN"/>
    <property type="match status" value="1"/>
</dbReference>
<reference evidence="9" key="1">
    <citation type="submission" date="2016-10" db="EMBL/GenBank/DDBJ databases">
        <authorList>
            <person name="Varghese N."/>
        </authorList>
    </citation>
    <scope>NUCLEOTIDE SEQUENCE [LARGE SCALE GENOMIC DNA]</scope>
    <source>
        <strain evidence="9">DSM 44719</strain>
    </source>
</reference>
<comment type="cofactor">
    <cofactor evidence="1">
        <name>[3Fe-4S] cluster</name>
        <dbReference type="ChEBI" id="CHEBI:21137"/>
    </cofactor>
</comment>
<protein>
    <submittedName>
        <fullName evidence="8">Ferredoxin</fullName>
    </submittedName>
</protein>
<dbReference type="Pfam" id="PF13370">
    <property type="entry name" value="Fer4_13"/>
    <property type="match status" value="1"/>
</dbReference>
<evidence type="ECO:0000256" key="5">
    <source>
        <dbReference type="ARBA" id="ARBA00023004"/>
    </source>
</evidence>
<keyword evidence="5" id="KW-0408">Iron</keyword>
<dbReference type="Gene3D" id="3.30.70.20">
    <property type="match status" value="1"/>
</dbReference>
<evidence type="ECO:0000313" key="8">
    <source>
        <dbReference type="EMBL" id="SEB34174.1"/>
    </source>
</evidence>
<dbReference type="Proteomes" id="UP000183407">
    <property type="component" value="Unassembled WGS sequence"/>
</dbReference>
<evidence type="ECO:0000256" key="7">
    <source>
        <dbReference type="ARBA" id="ARBA00023291"/>
    </source>
</evidence>
<evidence type="ECO:0000256" key="4">
    <source>
        <dbReference type="ARBA" id="ARBA00022982"/>
    </source>
</evidence>
<evidence type="ECO:0000256" key="2">
    <source>
        <dbReference type="ARBA" id="ARBA00022448"/>
    </source>
</evidence>
<evidence type="ECO:0000256" key="6">
    <source>
        <dbReference type="ARBA" id="ARBA00023014"/>
    </source>
</evidence>
<keyword evidence="2" id="KW-0813">Transport</keyword>
<gene>
    <name evidence="8" type="ORF">SAMN04490220_0099</name>
</gene>
<dbReference type="SUPFAM" id="SSF54862">
    <property type="entry name" value="4Fe-4S ferredoxins"/>
    <property type="match status" value="1"/>
</dbReference>